<reference evidence="2 3" key="1">
    <citation type="submission" date="2022-09" db="EMBL/GenBank/DDBJ databases">
        <authorList>
            <person name="Palmer J.M."/>
        </authorList>
    </citation>
    <scope>NUCLEOTIDE SEQUENCE [LARGE SCALE GENOMIC DNA]</scope>
    <source>
        <strain evidence="2 3">DSM 7382</strain>
    </source>
</reference>
<feature type="compositionally biased region" description="Acidic residues" evidence="1">
    <location>
        <begin position="69"/>
        <end position="85"/>
    </location>
</feature>
<protein>
    <submittedName>
        <fullName evidence="2">Uncharacterized protein</fullName>
    </submittedName>
</protein>
<gene>
    <name evidence="2" type="ORF">QCA50_003643</name>
</gene>
<proteinExistence type="predicted"/>
<evidence type="ECO:0000256" key="1">
    <source>
        <dbReference type="SAM" id="MobiDB-lite"/>
    </source>
</evidence>
<evidence type="ECO:0000313" key="2">
    <source>
        <dbReference type="EMBL" id="KAK7694067.1"/>
    </source>
</evidence>
<feature type="region of interest" description="Disordered" evidence="1">
    <location>
        <begin position="61"/>
        <end position="85"/>
    </location>
</feature>
<evidence type="ECO:0000313" key="3">
    <source>
        <dbReference type="Proteomes" id="UP001385951"/>
    </source>
</evidence>
<comment type="caution">
    <text evidence="2">The sequence shown here is derived from an EMBL/GenBank/DDBJ whole genome shotgun (WGS) entry which is preliminary data.</text>
</comment>
<dbReference type="AlphaFoldDB" id="A0AAW0GQ90"/>
<dbReference type="EMBL" id="JASBNA010000003">
    <property type="protein sequence ID" value="KAK7694067.1"/>
    <property type="molecule type" value="Genomic_DNA"/>
</dbReference>
<keyword evidence="3" id="KW-1185">Reference proteome</keyword>
<organism evidence="2 3">
    <name type="scientific">Cerrena zonata</name>
    <dbReference type="NCBI Taxonomy" id="2478898"/>
    <lineage>
        <taxon>Eukaryota</taxon>
        <taxon>Fungi</taxon>
        <taxon>Dikarya</taxon>
        <taxon>Basidiomycota</taxon>
        <taxon>Agaricomycotina</taxon>
        <taxon>Agaricomycetes</taxon>
        <taxon>Polyporales</taxon>
        <taxon>Cerrenaceae</taxon>
        <taxon>Cerrena</taxon>
    </lineage>
</organism>
<sequence length="85" mass="9839">MKMDNKIRSNLVINAILCNEFFDELMEELNENGDKDTVKYFGMPKCPNDLEFDLVRQKLGVPRLSPSYSDDDMDEDSDPDDDDDI</sequence>
<name>A0AAW0GQ90_9APHY</name>
<dbReference type="Proteomes" id="UP001385951">
    <property type="component" value="Unassembled WGS sequence"/>
</dbReference>
<accession>A0AAW0GQ90</accession>